<dbReference type="Proteomes" id="UP000831775">
    <property type="component" value="Chromosome"/>
</dbReference>
<dbReference type="EMBL" id="CP095043">
    <property type="protein sequence ID" value="UOQ61570.1"/>
    <property type="molecule type" value="Genomic_DNA"/>
</dbReference>
<feature type="transmembrane region" description="Helical" evidence="8">
    <location>
        <begin position="74"/>
        <end position="95"/>
    </location>
</feature>
<evidence type="ECO:0000313" key="9">
    <source>
        <dbReference type="EMBL" id="UOQ61570.1"/>
    </source>
</evidence>
<gene>
    <name evidence="9" type="ORF">MUN76_06330</name>
</gene>
<evidence type="ECO:0000313" key="10">
    <source>
        <dbReference type="Proteomes" id="UP000831775"/>
    </source>
</evidence>
<evidence type="ECO:0000256" key="6">
    <source>
        <dbReference type="ARBA" id="ARBA00023136"/>
    </source>
</evidence>
<sequence length="525" mass="55500">MNIALTDPATPVPPVGAPAALAVETHGINPIPLSERWARPRDVFGLVFGGANSISTAVLGTFPVVFGLTFWDGVIAILVGVVVGSLILAPMVLFGPRNGTNNAVSSSAHFGVHGRLVGSMLALLGAFTFLALAVWASGDALLASFARLFGFVPTDAMSAGVYTILVILLIVICVYGYRLLVVLNRYVPPLVGILFVVGIVAYASSSEFTTALAYAPEGRWSDPVYVGGFFGCVLIAMSCPISYGTFLGDYSRYVSDQTSKVRLMASVVWAQLACLVAFYFGHVTASVVSVASPERMASGDYVGGLLESAASWFFIPLALISVAGGLSTGTSLLYGTGLDFSSIVARLSRVASTLLIGVFTLVFVMVGKFVFDVVQAVTALSTILVNCTVPWIVIMLIGYFIRRGWYDVDALQVFNRRQTGGRYWYTHGWSIAAVLAWAVGVVAALLFVNLPGQFVGPLGNSVGGVDISLLVGLFLTAALYWVLLRIIPEPDYLFGPRGARGIPTRSGAAIPPIVPLSNTAEVSAR</sequence>
<feature type="transmembrane region" description="Helical" evidence="8">
    <location>
        <begin position="267"/>
        <end position="291"/>
    </location>
</feature>
<keyword evidence="6 7" id="KW-0472">Membrane</keyword>
<accession>A0ABY4FZ73</accession>
<protein>
    <submittedName>
        <fullName evidence="9">Cytosine permease</fullName>
    </submittedName>
</protein>
<dbReference type="Gene3D" id="1.10.4160.10">
    <property type="entry name" value="Hydantoin permease"/>
    <property type="match status" value="1"/>
</dbReference>
<keyword evidence="4 8" id="KW-0812">Transmembrane</keyword>
<organism evidence="9 10">
    <name type="scientific">Leucobacter rhizosphaerae</name>
    <dbReference type="NCBI Taxonomy" id="2932245"/>
    <lineage>
        <taxon>Bacteria</taxon>
        <taxon>Bacillati</taxon>
        <taxon>Actinomycetota</taxon>
        <taxon>Actinomycetes</taxon>
        <taxon>Micrococcales</taxon>
        <taxon>Microbacteriaceae</taxon>
        <taxon>Leucobacter</taxon>
    </lineage>
</organism>
<dbReference type="PANTHER" id="PTHR31806:SF1">
    <property type="entry name" value="PURINE-CYTOSINE PERMEASE FCY2-RELATED"/>
    <property type="match status" value="1"/>
</dbReference>
<dbReference type="Pfam" id="PF02133">
    <property type="entry name" value="Transp_cyt_pur"/>
    <property type="match status" value="1"/>
</dbReference>
<evidence type="ECO:0000256" key="3">
    <source>
        <dbReference type="ARBA" id="ARBA00022448"/>
    </source>
</evidence>
<comment type="similarity">
    <text evidence="2 7">Belongs to the purine-cytosine permease (2.A.39) family.</text>
</comment>
<dbReference type="RefSeq" id="WP_244688140.1">
    <property type="nucleotide sequence ID" value="NZ_CP095043.1"/>
</dbReference>
<evidence type="ECO:0000256" key="4">
    <source>
        <dbReference type="ARBA" id="ARBA00022692"/>
    </source>
</evidence>
<dbReference type="InterPro" id="IPR001248">
    <property type="entry name" value="Pur-cyt_permease"/>
</dbReference>
<keyword evidence="5 8" id="KW-1133">Transmembrane helix</keyword>
<name>A0ABY4FZ73_9MICO</name>
<feature type="transmembrane region" description="Helical" evidence="8">
    <location>
        <begin position="423"/>
        <end position="447"/>
    </location>
</feature>
<keyword evidence="10" id="KW-1185">Reference proteome</keyword>
<evidence type="ECO:0000256" key="7">
    <source>
        <dbReference type="PIRNR" id="PIRNR002744"/>
    </source>
</evidence>
<evidence type="ECO:0000256" key="5">
    <source>
        <dbReference type="ARBA" id="ARBA00022989"/>
    </source>
</evidence>
<feature type="transmembrane region" description="Helical" evidence="8">
    <location>
        <begin position="347"/>
        <end position="371"/>
    </location>
</feature>
<proteinExistence type="inferred from homology"/>
<evidence type="ECO:0000256" key="2">
    <source>
        <dbReference type="ARBA" id="ARBA00008974"/>
    </source>
</evidence>
<evidence type="ECO:0000256" key="1">
    <source>
        <dbReference type="ARBA" id="ARBA00004141"/>
    </source>
</evidence>
<feature type="transmembrane region" description="Helical" evidence="8">
    <location>
        <begin position="186"/>
        <end position="204"/>
    </location>
</feature>
<comment type="subcellular location">
    <subcellularLocation>
        <location evidence="1">Membrane</location>
        <topology evidence="1">Multi-pass membrane protein</topology>
    </subcellularLocation>
</comment>
<dbReference type="PANTHER" id="PTHR31806">
    <property type="entry name" value="PURINE-CYTOSINE PERMEASE FCY2-RELATED"/>
    <property type="match status" value="1"/>
</dbReference>
<feature type="transmembrane region" description="Helical" evidence="8">
    <location>
        <begin position="156"/>
        <end position="177"/>
    </location>
</feature>
<keyword evidence="3 7" id="KW-0813">Transport</keyword>
<feature type="transmembrane region" description="Helical" evidence="8">
    <location>
        <begin position="467"/>
        <end position="487"/>
    </location>
</feature>
<evidence type="ECO:0000256" key="8">
    <source>
        <dbReference type="SAM" id="Phobius"/>
    </source>
</evidence>
<feature type="transmembrane region" description="Helical" evidence="8">
    <location>
        <begin position="116"/>
        <end position="136"/>
    </location>
</feature>
<feature type="transmembrane region" description="Helical" evidence="8">
    <location>
        <begin position="43"/>
        <end position="68"/>
    </location>
</feature>
<dbReference type="InterPro" id="IPR026030">
    <property type="entry name" value="Pur-cyt_permease_Fcy2/21/22"/>
</dbReference>
<feature type="transmembrane region" description="Helical" evidence="8">
    <location>
        <begin position="383"/>
        <end position="402"/>
    </location>
</feature>
<feature type="transmembrane region" description="Helical" evidence="8">
    <location>
        <begin position="224"/>
        <end position="246"/>
    </location>
</feature>
<reference evidence="9 10" key="1">
    <citation type="submission" date="2022-04" db="EMBL/GenBank/DDBJ databases">
        <title>Leucobacter sp. isolated from rhizosphere of onion.</title>
        <authorList>
            <person name="Won M."/>
            <person name="Lee C.-M."/>
            <person name="Woen H.-Y."/>
            <person name="Kwon S.-W."/>
        </authorList>
    </citation>
    <scope>NUCLEOTIDE SEQUENCE [LARGE SCALE GENOMIC DNA]</scope>
    <source>
        <strain evidence="9 10">H25R-14</strain>
    </source>
</reference>
<feature type="transmembrane region" description="Helical" evidence="8">
    <location>
        <begin position="311"/>
        <end position="335"/>
    </location>
</feature>
<dbReference type="PIRSF" id="PIRSF002744">
    <property type="entry name" value="Pur-cyt_permease"/>
    <property type="match status" value="1"/>
</dbReference>